<accession>A0A0D0FSY3</accession>
<protein>
    <recommendedName>
        <fullName evidence="2">DUF6443 domain-containing protein</fullName>
    </recommendedName>
</protein>
<dbReference type="OrthoDB" id="1380840at2"/>
<feature type="chain" id="PRO_5002227035" description="DUF6443 domain-containing protein" evidence="1">
    <location>
        <begin position="25"/>
        <end position="173"/>
    </location>
</feature>
<dbReference type="AlphaFoldDB" id="A0A0D0FSY3"/>
<dbReference type="Proteomes" id="UP000032049">
    <property type="component" value="Unassembled WGS sequence"/>
</dbReference>
<dbReference type="Pfam" id="PF20041">
    <property type="entry name" value="DUF6443"/>
    <property type="match status" value="1"/>
</dbReference>
<sequence>MKLRLLHFGSIFCALFLVNGFAYAQIPQDTVLDTYTGQTEITAKRRITLKSGFRIPAGKKVRIFTGAGFGTWRAIASNPSADQNYILTRVFKKPGIKDDAAAGSNGYKTSEVNQSIQYFDGLGRPLQTVTVQGQKLFISVMILPLVNTGRFLPMQLICWKNVCRQGMRKVIIH</sequence>
<evidence type="ECO:0000256" key="1">
    <source>
        <dbReference type="SAM" id="SignalP"/>
    </source>
</evidence>
<feature type="signal peptide" evidence="1">
    <location>
        <begin position="1"/>
        <end position="24"/>
    </location>
</feature>
<name>A0A0D0FSY3_9SPHI</name>
<proteinExistence type="predicted"/>
<keyword evidence="4" id="KW-1185">Reference proteome</keyword>
<gene>
    <name evidence="3" type="ORF">TH53_19975</name>
</gene>
<evidence type="ECO:0000313" key="4">
    <source>
        <dbReference type="Proteomes" id="UP000032049"/>
    </source>
</evidence>
<evidence type="ECO:0000259" key="2">
    <source>
        <dbReference type="Pfam" id="PF20041"/>
    </source>
</evidence>
<evidence type="ECO:0000313" key="3">
    <source>
        <dbReference type="EMBL" id="KIO75559.1"/>
    </source>
</evidence>
<dbReference type="RefSeq" id="WP_041884708.1">
    <property type="nucleotide sequence ID" value="NZ_JXRA01000096.1"/>
</dbReference>
<reference evidence="3 4" key="1">
    <citation type="submission" date="2015-01" db="EMBL/GenBank/DDBJ databases">
        <title>Draft genome sequence of Pedobacter sp. NL19 isolated from sludge of an effluent treatment pond in an abandoned uranium mine.</title>
        <authorList>
            <person name="Santos T."/>
            <person name="Caetano T."/>
            <person name="Covas C."/>
            <person name="Cruz A."/>
            <person name="Mendo S."/>
        </authorList>
    </citation>
    <scope>NUCLEOTIDE SEQUENCE [LARGE SCALE GENOMIC DNA]</scope>
    <source>
        <strain evidence="3 4">NL19</strain>
    </source>
</reference>
<keyword evidence="1" id="KW-0732">Signal</keyword>
<feature type="domain" description="DUF6443" evidence="2">
    <location>
        <begin position="104"/>
        <end position="134"/>
    </location>
</feature>
<dbReference type="InterPro" id="IPR045619">
    <property type="entry name" value="DUF6443"/>
</dbReference>
<dbReference type="EMBL" id="JXRA01000096">
    <property type="protein sequence ID" value="KIO75559.1"/>
    <property type="molecule type" value="Genomic_DNA"/>
</dbReference>
<organism evidence="3 4">
    <name type="scientific">Pedobacter lusitanus</name>
    <dbReference type="NCBI Taxonomy" id="1503925"/>
    <lineage>
        <taxon>Bacteria</taxon>
        <taxon>Pseudomonadati</taxon>
        <taxon>Bacteroidota</taxon>
        <taxon>Sphingobacteriia</taxon>
        <taxon>Sphingobacteriales</taxon>
        <taxon>Sphingobacteriaceae</taxon>
        <taxon>Pedobacter</taxon>
    </lineage>
</organism>
<comment type="caution">
    <text evidence="3">The sequence shown here is derived from an EMBL/GenBank/DDBJ whole genome shotgun (WGS) entry which is preliminary data.</text>
</comment>